<dbReference type="InterPro" id="IPR036866">
    <property type="entry name" value="RibonucZ/Hydroxyglut_hydro"/>
</dbReference>
<accession>A0A6J6JFU6</accession>
<dbReference type="EMBL" id="CAEZVN010000076">
    <property type="protein sequence ID" value="CAB4635414.1"/>
    <property type="molecule type" value="Genomic_DNA"/>
</dbReference>
<feature type="domain" description="Metallo-beta-lactamase" evidence="1">
    <location>
        <begin position="7"/>
        <end position="177"/>
    </location>
</feature>
<sequence>MKITKFGHACLEFEENGQLLILDPGMYTQPIENRTNVKAVVITHIHDDHCYEEQLDRIIGANPGITIYGTDEVCKRLAASRPEFKLNPVHHGDFYEVGAFTLEFFGDLHAEIHRSIPLVQNCGVMVNGKLYYPGDSFTQPDREVEILACPASAPWLKISEVMDFIAAVKPKRCFPTHNIHLSEFGNQLNNGRIQAVTEQYGGKYEWLQIGESTEI</sequence>
<dbReference type="AlphaFoldDB" id="A0A6J6JFU6"/>
<organism evidence="2">
    <name type="scientific">freshwater metagenome</name>
    <dbReference type="NCBI Taxonomy" id="449393"/>
    <lineage>
        <taxon>unclassified sequences</taxon>
        <taxon>metagenomes</taxon>
        <taxon>ecological metagenomes</taxon>
    </lineage>
</organism>
<dbReference type="PANTHER" id="PTHR43546:SF3">
    <property type="entry name" value="UPF0173 METAL-DEPENDENT HYDROLASE MJ1163"/>
    <property type="match status" value="1"/>
</dbReference>
<dbReference type="SUPFAM" id="SSF56281">
    <property type="entry name" value="Metallo-hydrolase/oxidoreductase"/>
    <property type="match status" value="1"/>
</dbReference>
<dbReference type="InterPro" id="IPR050114">
    <property type="entry name" value="UPF0173_UPF0282_UlaG_hydrolase"/>
</dbReference>
<dbReference type="PANTHER" id="PTHR43546">
    <property type="entry name" value="UPF0173 METAL-DEPENDENT HYDROLASE MJ1163-RELATED"/>
    <property type="match status" value="1"/>
</dbReference>
<evidence type="ECO:0000259" key="1">
    <source>
        <dbReference type="SMART" id="SM00849"/>
    </source>
</evidence>
<evidence type="ECO:0000313" key="2">
    <source>
        <dbReference type="EMBL" id="CAB4635414.1"/>
    </source>
</evidence>
<name>A0A6J6JFU6_9ZZZZ</name>
<proteinExistence type="predicted"/>
<dbReference type="Pfam" id="PF13483">
    <property type="entry name" value="Lactamase_B_3"/>
    <property type="match status" value="1"/>
</dbReference>
<dbReference type="Gene3D" id="3.60.15.10">
    <property type="entry name" value="Ribonuclease Z/Hydroxyacylglutathione hydrolase-like"/>
    <property type="match status" value="1"/>
</dbReference>
<dbReference type="SMART" id="SM00849">
    <property type="entry name" value="Lactamase_B"/>
    <property type="match status" value="1"/>
</dbReference>
<reference evidence="2" key="1">
    <citation type="submission" date="2020-05" db="EMBL/GenBank/DDBJ databases">
        <authorList>
            <person name="Chiriac C."/>
            <person name="Salcher M."/>
            <person name="Ghai R."/>
            <person name="Kavagutti S V."/>
        </authorList>
    </citation>
    <scope>NUCLEOTIDE SEQUENCE</scope>
</reference>
<dbReference type="InterPro" id="IPR001279">
    <property type="entry name" value="Metallo-B-lactamas"/>
</dbReference>
<protein>
    <submittedName>
        <fullName evidence="2">Unannotated protein</fullName>
    </submittedName>
</protein>
<gene>
    <name evidence="2" type="ORF">UFOPK2001_00807</name>
</gene>